<dbReference type="Proteomes" id="UP000886742">
    <property type="component" value="Unassembled WGS sequence"/>
</dbReference>
<comment type="caution">
    <text evidence="1">The sequence shown here is derived from an EMBL/GenBank/DDBJ whole genome shotgun (WGS) entry which is preliminary data.</text>
</comment>
<name>A0A9D1JWJ7_9PROT</name>
<dbReference type="EMBL" id="DVJI01000012">
    <property type="protein sequence ID" value="HIS70959.1"/>
    <property type="molecule type" value="Genomic_DNA"/>
</dbReference>
<sequence>MNKRNPMAAQTIAQKQLQYNNDCAQNARAYKSDETTVPLCDVPVGRVEFIGGLWRVQDKNDYNISMIRDRPMILGSRIEHNEKTFFEYYRAALLTYNCYGPLEPRFDMIVAKYTTDKGTYWSYGRTIADARAFLGIRLYDEYMDLIHAVACKNTMAKREK</sequence>
<organism evidence="1 2">
    <name type="scientific">Candidatus Enterousia intestinigallinarum</name>
    <dbReference type="NCBI Taxonomy" id="2840790"/>
    <lineage>
        <taxon>Bacteria</taxon>
        <taxon>Pseudomonadati</taxon>
        <taxon>Pseudomonadota</taxon>
        <taxon>Alphaproteobacteria</taxon>
        <taxon>Candidatus Enterousia</taxon>
    </lineage>
</organism>
<evidence type="ECO:0000313" key="1">
    <source>
        <dbReference type="EMBL" id="HIS70959.1"/>
    </source>
</evidence>
<gene>
    <name evidence="1" type="ORF">IAD02_03140</name>
</gene>
<evidence type="ECO:0000313" key="2">
    <source>
        <dbReference type="Proteomes" id="UP000886742"/>
    </source>
</evidence>
<accession>A0A9D1JWJ7</accession>
<protein>
    <submittedName>
        <fullName evidence="1">Uncharacterized protein</fullName>
    </submittedName>
</protein>
<reference evidence="1" key="2">
    <citation type="journal article" date="2021" name="PeerJ">
        <title>Extensive microbial diversity within the chicken gut microbiome revealed by metagenomics and culture.</title>
        <authorList>
            <person name="Gilroy R."/>
            <person name="Ravi A."/>
            <person name="Getino M."/>
            <person name="Pursley I."/>
            <person name="Horton D.L."/>
            <person name="Alikhan N.F."/>
            <person name="Baker D."/>
            <person name="Gharbi K."/>
            <person name="Hall N."/>
            <person name="Watson M."/>
            <person name="Adriaenssens E.M."/>
            <person name="Foster-Nyarko E."/>
            <person name="Jarju S."/>
            <person name="Secka A."/>
            <person name="Antonio M."/>
            <person name="Oren A."/>
            <person name="Chaudhuri R.R."/>
            <person name="La Ragione R."/>
            <person name="Hildebrand F."/>
            <person name="Pallen M.J."/>
        </authorList>
    </citation>
    <scope>NUCLEOTIDE SEQUENCE</scope>
    <source>
        <strain evidence="1">ChiGjej3B3-5194</strain>
    </source>
</reference>
<reference evidence="1" key="1">
    <citation type="submission" date="2020-10" db="EMBL/GenBank/DDBJ databases">
        <authorList>
            <person name="Gilroy R."/>
        </authorList>
    </citation>
    <scope>NUCLEOTIDE SEQUENCE</scope>
    <source>
        <strain evidence="1">ChiGjej3B3-5194</strain>
    </source>
</reference>
<proteinExistence type="predicted"/>
<dbReference type="AlphaFoldDB" id="A0A9D1JWJ7"/>